<dbReference type="Gene3D" id="3.30.565.10">
    <property type="entry name" value="Histidine kinase-like ATPase, C-terminal domain"/>
    <property type="match status" value="1"/>
</dbReference>
<sequence>MDKEESIIQMLGSIFVILIYINDRNFQYETGVEYILIVLTLLIIQLSGYFIGRHERILNLIQVFMIIVFMNFGYFFTIILIPILLTKIITGTYKNILYFVCVGIMSIFMDTEYVFMFLIYSTLIYLYSASLNRKKYIENTLKDSYRNEREENYKLIQKLTYMENYRNHTKTMVKLNERSYIAQKLHDKLGHSVTSSVMQLQVTKAMMDKDKDLAIKYLNSAITGLNAGMDDIRNVLRDLKPEEQLIGIESIKILLLEFQSNCGVSTNISVSGDLGKVSTEQWIVIEDNLKEALTNAYKYSKATKFLMSIEIYNKFIRVEIVDNGLGCNKVKRGLGLRGMEERVKSIGGTIRFYNNDGFAISMIIGV</sequence>
<protein>
    <recommendedName>
        <fullName evidence="2">histidine kinase</fullName>
        <ecNumber evidence="2">2.7.13.3</ecNumber>
    </recommendedName>
</protein>
<accession>A0A1I0W4W0</accession>
<dbReference type="AlphaFoldDB" id="A0A1I0W4W0"/>
<evidence type="ECO:0000256" key="9">
    <source>
        <dbReference type="SAM" id="Phobius"/>
    </source>
</evidence>
<evidence type="ECO:0000256" key="5">
    <source>
        <dbReference type="ARBA" id="ARBA00022741"/>
    </source>
</evidence>
<dbReference type="InterPro" id="IPR050482">
    <property type="entry name" value="Sensor_HK_TwoCompSys"/>
</dbReference>
<dbReference type="Gene3D" id="1.20.5.1930">
    <property type="match status" value="1"/>
</dbReference>
<dbReference type="PANTHER" id="PTHR24421:SF10">
    <property type="entry name" value="NITRATE_NITRITE SENSOR PROTEIN NARQ"/>
    <property type="match status" value="1"/>
</dbReference>
<dbReference type="Pfam" id="PF07730">
    <property type="entry name" value="HisKA_3"/>
    <property type="match status" value="1"/>
</dbReference>
<dbReference type="GO" id="GO:0000155">
    <property type="term" value="F:phosphorelay sensor kinase activity"/>
    <property type="evidence" value="ECO:0007669"/>
    <property type="project" value="InterPro"/>
</dbReference>
<organism evidence="11 12">
    <name type="scientific">Clostridium frigidicarnis</name>
    <dbReference type="NCBI Taxonomy" id="84698"/>
    <lineage>
        <taxon>Bacteria</taxon>
        <taxon>Bacillati</taxon>
        <taxon>Bacillota</taxon>
        <taxon>Clostridia</taxon>
        <taxon>Eubacteriales</taxon>
        <taxon>Clostridiaceae</taxon>
        <taxon>Clostridium</taxon>
    </lineage>
</organism>
<evidence type="ECO:0000256" key="3">
    <source>
        <dbReference type="ARBA" id="ARBA00022553"/>
    </source>
</evidence>
<keyword evidence="9" id="KW-1133">Transmembrane helix</keyword>
<evidence type="ECO:0000256" key="1">
    <source>
        <dbReference type="ARBA" id="ARBA00000085"/>
    </source>
</evidence>
<keyword evidence="12" id="KW-1185">Reference proteome</keyword>
<keyword evidence="8" id="KW-0902">Two-component regulatory system</keyword>
<feature type="transmembrane region" description="Helical" evidence="9">
    <location>
        <begin position="34"/>
        <end position="51"/>
    </location>
</feature>
<name>A0A1I0W4W0_9CLOT</name>
<evidence type="ECO:0000256" key="6">
    <source>
        <dbReference type="ARBA" id="ARBA00022777"/>
    </source>
</evidence>
<dbReference type="GO" id="GO:0005524">
    <property type="term" value="F:ATP binding"/>
    <property type="evidence" value="ECO:0007669"/>
    <property type="project" value="UniProtKB-KW"/>
</dbReference>
<dbReference type="GO" id="GO:0046983">
    <property type="term" value="F:protein dimerization activity"/>
    <property type="evidence" value="ECO:0007669"/>
    <property type="project" value="InterPro"/>
</dbReference>
<feature type="transmembrane region" description="Helical" evidence="9">
    <location>
        <begin position="6"/>
        <end position="22"/>
    </location>
</feature>
<dbReference type="GO" id="GO:0016020">
    <property type="term" value="C:membrane"/>
    <property type="evidence" value="ECO:0007669"/>
    <property type="project" value="InterPro"/>
</dbReference>
<feature type="transmembrane region" description="Helical" evidence="9">
    <location>
        <begin position="97"/>
        <end position="127"/>
    </location>
</feature>
<keyword evidence="9" id="KW-0812">Transmembrane</keyword>
<dbReference type="OrthoDB" id="9781904at2"/>
<evidence type="ECO:0000256" key="2">
    <source>
        <dbReference type="ARBA" id="ARBA00012438"/>
    </source>
</evidence>
<proteinExistence type="predicted"/>
<dbReference type="PANTHER" id="PTHR24421">
    <property type="entry name" value="NITRATE/NITRITE SENSOR PROTEIN NARX-RELATED"/>
    <property type="match status" value="1"/>
</dbReference>
<evidence type="ECO:0000256" key="4">
    <source>
        <dbReference type="ARBA" id="ARBA00022679"/>
    </source>
</evidence>
<reference evidence="11 12" key="1">
    <citation type="submission" date="2016-10" db="EMBL/GenBank/DDBJ databases">
        <authorList>
            <person name="de Groot N.N."/>
        </authorList>
    </citation>
    <scope>NUCLEOTIDE SEQUENCE [LARGE SCALE GENOMIC DNA]</scope>
    <source>
        <strain evidence="11 12">DSM 12271</strain>
    </source>
</reference>
<dbReference type="EMBL" id="FOKI01000004">
    <property type="protein sequence ID" value="SFA83712.1"/>
    <property type="molecule type" value="Genomic_DNA"/>
</dbReference>
<dbReference type="Proteomes" id="UP000198619">
    <property type="component" value="Unassembled WGS sequence"/>
</dbReference>
<evidence type="ECO:0000256" key="8">
    <source>
        <dbReference type="ARBA" id="ARBA00023012"/>
    </source>
</evidence>
<comment type="catalytic activity">
    <reaction evidence="1">
        <text>ATP + protein L-histidine = ADP + protein N-phospho-L-histidine.</text>
        <dbReference type="EC" id="2.7.13.3"/>
    </reaction>
</comment>
<keyword evidence="7" id="KW-0067">ATP-binding</keyword>
<dbReference type="InterPro" id="IPR011712">
    <property type="entry name" value="Sig_transdc_His_kin_sub3_dim/P"/>
</dbReference>
<dbReference type="STRING" id="84698.SAMN04488528_100446"/>
<keyword evidence="4" id="KW-0808">Transferase</keyword>
<evidence type="ECO:0000313" key="11">
    <source>
        <dbReference type="EMBL" id="SFA83712.1"/>
    </source>
</evidence>
<keyword evidence="6 11" id="KW-0418">Kinase</keyword>
<evidence type="ECO:0000259" key="10">
    <source>
        <dbReference type="Pfam" id="PF07730"/>
    </source>
</evidence>
<keyword evidence="9" id="KW-0472">Membrane</keyword>
<feature type="transmembrane region" description="Helical" evidence="9">
    <location>
        <begin position="63"/>
        <end position="85"/>
    </location>
</feature>
<gene>
    <name evidence="11" type="ORF">SAMN04488528_100446</name>
</gene>
<dbReference type="RefSeq" id="WP_090038826.1">
    <property type="nucleotide sequence ID" value="NZ_FOKI01000004.1"/>
</dbReference>
<dbReference type="EC" id="2.7.13.3" evidence="2"/>
<dbReference type="SUPFAM" id="SSF55874">
    <property type="entry name" value="ATPase domain of HSP90 chaperone/DNA topoisomerase II/histidine kinase"/>
    <property type="match status" value="1"/>
</dbReference>
<feature type="domain" description="Signal transduction histidine kinase subgroup 3 dimerisation and phosphoacceptor" evidence="10">
    <location>
        <begin position="177"/>
        <end position="243"/>
    </location>
</feature>
<dbReference type="CDD" id="cd16917">
    <property type="entry name" value="HATPase_UhpB-NarQ-NarX-like"/>
    <property type="match status" value="1"/>
</dbReference>
<evidence type="ECO:0000313" key="12">
    <source>
        <dbReference type="Proteomes" id="UP000198619"/>
    </source>
</evidence>
<evidence type="ECO:0000256" key="7">
    <source>
        <dbReference type="ARBA" id="ARBA00022840"/>
    </source>
</evidence>
<keyword evidence="5" id="KW-0547">Nucleotide-binding</keyword>
<dbReference type="InterPro" id="IPR036890">
    <property type="entry name" value="HATPase_C_sf"/>
</dbReference>
<keyword evidence="3" id="KW-0597">Phosphoprotein</keyword>